<dbReference type="Proteomes" id="UP000694044">
    <property type="component" value="Unassembled WGS sequence"/>
</dbReference>
<proteinExistence type="predicted"/>
<sequence>MDLADAGAFITKSAAISTSYCKYDRAWSISAPSQGEQLPVQAIGTVDKVTNGTGCKTIETTNAVRESLRRSEEQGVVMERRVQQVLHYTHDFVQKAQAQTEANLQHVYQAHVQAQSHAHESQLAQIQRAICSAENNANSMHQASIREAMRVVAEESAIRAQDVARAFVQESSAAYEEKLYSQIAQSQKHLEQVSRDHTMESANSLKEHVAQ</sequence>
<evidence type="ECO:0000313" key="3">
    <source>
        <dbReference type="Proteomes" id="UP000694044"/>
    </source>
</evidence>
<reference evidence="2" key="1">
    <citation type="submission" date="2021-02" db="EMBL/GenBank/DDBJ databases">
        <authorList>
            <person name="Palmer J.M."/>
        </authorList>
    </citation>
    <scope>NUCLEOTIDE SEQUENCE</scope>
    <source>
        <strain evidence="2">SCRP734</strain>
    </source>
</reference>
<name>A0A8T1W3U3_9STRA</name>
<keyword evidence="3" id="KW-1185">Reference proteome</keyword>
<dbReference type="AlphaFoldDB" id="A0A8T1W3U3"/>
<protein>
    <submittedName>
        <fullName evidence="2">Uncharacterized protein</fullName>
    </submittedName>
</protein>
<gene>
    <name evidence="2" type="ORF">PHYPSEUDO_013184</name>
</gene>
<accession>A0A8T1W3U3</accession>
<dbReference type="OrthoDB" id="10593433at2759"/>
<evidence type="ECO:0000256" key="1">
    <source>
        <dbReference type="SAM" id="MobiDB-lite"/>
    </source>
</evidence>
<dbReference type="EMBL" id="JAGDFM010000067">
    <property type="protein sequence ID" value="KAG7388065.1"/>
    <property type="molecule type" value="Genomic_DNA"/>
</dbReference>
<evidence type="ECO:0000313" key="2">
    <source>
        <dbReference type="EMBL" id="KAG7388065.1"/>
    </source>
</evidence>
<comment type="caution">
    <text evidence="2">The sequence shown here is derived from an EMBL/GenBank/DDBJ whole genome shotgun (WGS) entry which is preliminary data.</text>
</comment>
<organism evidence="2 3">
    <name type="scientific">Phytophthora pseudosyringae</name>
    <dbReference type="NCBI Taxonomy" id="221518"/>
    <lineage>
        <taxon>Eukaryota</taxon>
        <taxon>Sar</taxon>
        <taxon>Stramenopiles</taxon>
        <taxon>Oomycota</taxon>
        <taxon>Peronosporomycetes</taxon>
        <taxon>Peronosporales</taxon>
        <taxon>Peronosporaceae</taxon>
        <taxon>Phytophthora</taxon>
    </lineage>
</organism>
<feature type="region of interest" description="Disordered" evidence="1">
    <location>
        <begin position="190"/>
        <end position="211"/>
    </location>
</feature>